<keyword evidence="5 10" id="KW-0472">Membrane</keyword>
<keyword evidence="6 10" id="KW-0407">Ion channel</keyword>
<comment type="activity regulation">
    <text evidence="10">Na(+) is not transported, but it plays an essential structural role and its presence is essential for fluoride channel function.</text>
</comment>
<accession>A0A852T1K2</accession>
<protein>
    <recommendedName>
        <fullName evidence="10">Fluoride-specific ion channel FluC</fullName>
    </recommendedName>
</protein>
<keyword evidence="10" id="KW-0479">Metal-binding</keyword>
<comment type="caution">
    <text evidence="11">The sequence shown here is derived from an EMBL/GenBank/DDBJ whole genome shotgun (WGS) entry which is preliminary data.</text>
</comment>
<dbReference type="Pfam" id="PF02537">
    <property type="entry name" value="CRCB"/>
    <property type="match status" value="1"/>
</dbReference>
<evidence type="ECO:0000256" key="6">
    <source>
        <dbReference type="ARBA" id="ARBA00023303"/>
    </source>
</evidence>
<keyword evidence="2 10" id="KW-1003">Cell membrane</keyword>
<dbReference type="HAMAP" id="MF_00454">
    <property type="entry name" value="FluC"/>
    <property type="match status" value="1"/>
</dbReference>
<dbReference type="AlphaFoldDB" id="A0A852T1K2"/>
<keyword evidence="10" id="KW-0406">Ion transport</keyword>
<keyword evidence="10" id="KW-0813">Transport</keyword>
<evidence type="ECO:0000313" key="12">
    <source>
        <dbReference type="Proteomes" id="UP000589620"/>
    </source>
</evidence>
<keyword evidence="12" id="KW-1185">Reference proteome</keyword>
<reference evidence="11 12" key="1">
    <citation type="submission" date="2020-07" db="EMBL/GenBank/DDBJ databases">
        <title>Sequencing the genomes of 1000 actinobacteria strains.</title>
        <authorList>
            <person name="Klenk H.-P."/>
        </authorList>
    </citation>
    <scope>NUCLEOTIDE SEQUENCE [LARGE SCALE GENOMIC DNA]</scope>
    <source>
        <strain evidence="11 12">DSM 23871</strain>
    </source>
</reference>
<dbReference type="GO" id="GO:0046872">
    <property type="term" value="F:metal ion binding"/>
    <property type="evidence" value="ECO:0007669"/>
    <property type="project" value="UniProtKB-KW"/>
</dbReference>
<comment type="catalytic activity">
    <reaction evidence="8">
        <text>fluoride(in) = fluoride(out)</text>
        <dbReference type="Rhea" id="RHEA:76159"/>
        <dbReference type="ChEBI" id="CHEBI:17051"/>
    </reaction>
    <physiologicalReaction direction="left-to-right" evidence="8">
        <dbReference type="Rhea" id="RHEA:76160"/>
    </physiologicalReaction>
</comment>
<evidence type="ECO:0000256" key="8">
    <source>
        <dbReference type="ARBA" id="ARBA00035585"/>
    </source>
</evidence>
<organism evidence="11 12">
    <name type="scientific">Leifsonia soli</name>
    <dbReference type="NCBI Taxonomy" id="582665"/>
    <lineage>
        <taxon>Bacteria</taxon>
        <taxon>Bacillati</taxon>
        <taxon>Actinomycetota</taxon>
        <taxon>Actinomycetes</taxon>
        <taxon>Micrococcales</taxon>
        <taxon>Microbacteriaceae</taxon>
        <taxon>Leifsonia</taxon>
    </lineage>
</organism>
<comment type="similarity">
    <text evidence="7 10">Belongs to the fluoride channel Fluc/FEX (TC 1.A.43) family.</text>
</comment>
<evidence type="ECO:0000256" key="1">
    <source>
        <dbReference type="ARBA" id="ARBA00004651"/>
    </source>
</evidence>
<dbReference type="Proteomes" id="UP000589620">
    <property type="component" value="Unassembled WGS sequence"/>
</dbReference>
<evidence type="ECO:0000256" key="3">
    <source>
        <dbReference type="ARBA" id="ARBA00022692"/>
    </source>
</evidence>
<feature type="transmembrane region" description="Helical" evidence="10">
    <location>
        <begin position="85"/>
        <end position="105"/>
    </location>
</feature>
<feature type="transmembrane region" description="Helical" evidence="10">
    <location>
        <begin position="52"/>
        <end position="73"/>
    </location>
</feature>
<sequence>MGRAPGLVAARDPAPVHLHWRSILLVFVGGALGAAVRYLLTLSVPPIAGVPLITFLINVTGAFVLGWLLQSLALRGPDEGRRRDLRLLVGTGILGGYTTYSSLAVDTDGLIAAQSVGLSILYAVATVAVGALASVAGIAVASGIARRRAGRSGR</sequence>
<feature type="transmembrane region" description="Helical" evidence="10">
    <location>
        <begin position="120"/>
        <end position="145"/>
    </location>
</feature>
<evidence type="ECO:0000313" key="11">
    <source>
        <dbReference type="EMBL" id="NYD75468.1"/>
    </source>
</evidence>
<name>A0A852T1K2_9MICO</name>
<dbReference type="EMBL" id="JACCBJ010000001">
    <property type="protein sequence ID" value="NYD75468.1"/>
    <property type="molecule type" value="Genomic_DNA"/>
</dbReference>
<gene>
    <name evidence="10" type="primary">fluC</name>
    <name evidence="10" type="synonym">crcB</name>
    <name evidence="11" type="ORF">BJ963_002987</name>
</gene>
<evidence type="ECO:0000256" key="9">
    <source>
        <dbReference type="ARBA" id="ARBA00049940"/>
    </source>
</evidence>
<keyword evidence="10" id="KW-0915">Sodium</keyword>
<keyword evidence="3 10" id="KW-0812">Transmembrane</keyword>
<feature type="binding site" evidence="10">
    <location>
        <position position="95"/>
    </location>
    <ligand>
        <name>Na(+)</name>
        <dbReference type="ChEBI" id="CHEBI:29101"/>
        <note>structural</note>
    </ligand>
</feature>
<evidence type="ECO:0000256" key="10">
    <source>
        <dbReference type="HAMAP-Rule" id="MF_00454"/>
    </source>
</evidence>
<evidence type="ECO:0000256" key="4">
    <source>
        <dbReference type="ARBA" id="ARBA00022989"/>
    </source>
</evidence>
<keyword evidence="4 10" id="KW-1133">Transmembrane helix</keyword>
<evidence type="ECO:0000256" key="2">
    <source>
        <dbReference type="ARBA" id="ARBA00022475"/>
    </source>
</evidence>
<evidence type="ECO:0000256" key="5">
    <source>
        <dbReference type="ARBA" id="ARBA00023136"/>
    </source>
</evidence>
<dbReference type="PANTHER" id="PTHR28259:SF1">
    <property type="entry name" value="FLUORIDE EXPORT PROTEIN 1-RELATED"/>
    <property type="match status" value="1"/>
</dbReference>
<proteinExistence type="inferred from homology"/>
<dbReference type="InterPro" id="IPR003691">
    <property type="entry name" value="FluC"/>
</dbReference>
<dbReference type="GO" id="GO:0005886">
    <property type="term" value="C:plasma membrane"/>
    <property type="evidence" value="ECO:0007669"/>
    <property type="project" value="UniProtKB-SubCell"/>
</dbReference>
<comment type="function">
    <text evidence="9 10">Fluoride-specific ion channel. Important for reducing fluoride concentration in the cell, thus reducing its toxicity.</text>
</comment>
<feature type="transmembrane region" description="Helical" evidence="10">
    <location>
        <begin position="20"/>
        <end position="40"/>
    </location>
</feature>
<dbReference type="GO" id="GO:0062054">
    <property type="term" value="F:fluoride channel activity"/>
    <property type="evidence" value="ECO:0007669"/>
    <property type="project" value="UniProtKB-UniRule"/>
</dbReference>
<evidence type="ECO:0000256" key="7">
    <source>
        <dbReference type="ARBA" id="ARBA00035120"/>
    </source>
</evidence>
<feature type="binding site" evidence="10">
    <location>
        <position position="98"/>
    </location>
    <ligand>
        <name>Na(+)</name>
        <dbReference type="ChEBI" id="CHEBI:29101"/>
        <note>structural</note>
    </ligand>
</feature>
<dbReference type="GO" id="GO:0140114">
    <property type="term" value="P:cellular detoxification of fluoride"/>
    <property type="evidence" value="ECO:0007669"/>
    <property type="project" value="UniProtKB-UniRule"/>
</dbReference>
<comment type="subcellular location">
    <subcellularLocation>
        <location evidence="1 10">Cell membrane</location>
        <topology evidence="1 10">Multi-pass membrane protein</topology>
    </subcellularLocation>
</comment>
<dbReference type="PANTHER" id="PTHR28259">
    <property type="entry name" value="FLUORIDE EXPORT PROTEIN 1-RELATED"/>
    <property type="match status" value="1"/>
</dbReference>